<reference evidence="6 7" key="1">
    <citation type="journal article" date="2014" name="Genome Announc.">
        <title>Genome Sequence and Methylome of Soil Bacterium Gemmatirosa kalamazoonensis KBS708T, a Member of the Rarely Cultivated Gemmatimonadetes Phylum.</title>
        <authorList>
            <person name="Debruyn J.M."/>
            <person name="Radosevich M."/>
            <person name="Wommack K.E."/>
            <person name="Polson S.W."/>
            <person name="Hauser L.J."/>
            <person name="Fawaz M.N."/>
            <person name="Korlach J."/>
            <person name="Tsai Y.C."/>
        </authorList>
    </citation>
    <scope>NUCLEOTIDE SEQUENCE [LARGE SCALE GENOMIC DNA]</scope>
    <source>
        <strain evidence="6 7">KBS708</strain>
    </source>
</reference>
<keyword evidence="7" id="KW-1185">Reference proteome</keyword>
<dbReference type="KEGG" id="gba:J421_3449"/>
<dbReference type="PANTHER" id="PTHR42978:SF6">
    <property type="entry name" value="QUORUM-QUENCHING LACTONASE YTNP-RELATED"/>
    <property type="match status" value="1"/>
</dbReference>
<evidence type="ECO:0000256" key="4">
    <source>
        <dbReference type="ARBA" id="ARBA00022833"/>
    </source>
</evidence>
<dbReference type="SMART" id="SM00849">
    <property type="entry name" value="Lactamase_B"/>
    <property type="match status" value="1"/>
</dbReference>
<dbReference type="HOGENOM" id="CLU_056519_2_0_0"/>
<dbReference type="STRING" id="861299.J421_3449"/>
<dbReference type="RefSeq" id="WP_025412447.1">
    <property type="nucleotide sequence ID" value="NZ_CP007128.1"/>
</dbReference>
<evidence type="ECO:0000313" key="6">
    <source>
        <dbReference type="EMBL" id="AHG90986.1"/>
    </source>
</evidence>
<evidence type="ECO:0000256" key="2">
    <source>
        <dbReference type="ARBA" id="ARBA00022723"/>
    </source>
</evidence>
<dbReference type="Pfam" id="PF00753">
    <property type="entry name" value="Lactamase_B"/>
    <property type="match status" value="1"/>
</dbReference>
<dbReference type="InterPro" id="IPR001279">
    <property type="entry name" value="Metallo-B-lactamas"/>
</dbReference>
<evidence type="ECO:0000256" key="3">
    <source>
        <dbReference type="ARBA" id="ARBA00022801"/>
    </source>
</evidence>
<dbReference type="OrthoDB" id="9802897at2"/>
<evidence type="ECO:0000259" key="5">
    <source>
        <dbReference type="SMART" id="SM00849"/>
    </source>
</evidence>
<keyword evidence="2" id="KW-0479">Metal-binding</keyword>
<keyword evidence="4" id="KW-0862">Zinc</keyword>
<name>W0RJM9_9BACT</name>
<dbReference type="Proteomes" id="UP000019151">
    <property type="component" value="Chromosome"/>
</dbReference>
<evidence type="ECO:0000313" key="7">
    <source>
        <dbReference type="Proteomes" id="UP000019151"/>
    </source>
</evidence>
<dbReference type="GO" id="GO:0046872">
    <property type="term" value="F:metal ion binding"/>
    <property type="evidence" value="ECO:0007669"/>
    <property type="project" value="UniProtKB-KW"/>
</dbReference>
<proteinExistence type="inferred from homology"/>
<accession>W0RJM9</accession>
<dbReference type="SUPFAM" id="SSF56281">
    <property type="entry name" value="Metallo-hydrolase/oxidoreductase"/>
    <property type="match status" value="1"/>
</dbReference>
<protein>
    <submittedName>
        <fullName evidence="6">Beta-lactamase domain protein</fullName>
    </submittedName>
</protein>
<dbReference type="InParanoid" id="W0RJM9"/>
<keyword evidence="3" id="KW-0378">Hydrolase</keyword>
<dbReference type="GO" id="GO:0016787">
    <property type="term" value="F:hydrolase activity"/>
    <property type="evidence" value="ECO:0007669"/>
    <property type="project" value="UniProtKB-KW"/>
</dbReference>
<dbReference type="InterPro" id="IPR036866">
    <property type="entry name" value="RibonucZ/Hydroxyglut_hydro"/>
</dbReference>
<gene>
    <name evidence="6" type="ORF">J421_3449</name>
</gene>
<dbReference type="CDD" id="cd16281">
    <property type="entry name" value="metallo-hydrolase-like_MBL-fold"/>
    <property type="match status" value="1"/>
</dbReference>
<evidence type="ECO:0000256" key="1">
    <source>
        <dbReference type="ARBA" id="ARBA00007749"/>
    </source>
</evidence>
<sequence>MTAPTPLVETRRLGRLTIHAIQAGGQRLDGGAMFGVVPKPLWERRIAPDERNRIQLGMRCLVIEHPQGLVLIDTGAGNKEDAKFHEIYGVENAGANGRTLLEDGLTQLGMRPEDVGLVVNTHLHFDHAGGNTYRDESGAVRPSFPSARYVVQNGELHYATKTNERTAASYLAPNFQPLVDAGVIDEVVGEVELLPGIVTLPTPGHTPFHQSVLIESDGEVACFLGDVCPTAAHLPLPWIMGYDVEPLVTLESKRWLLRRAREEGWLLVFEHDANVAWDRVAHDGKAYGLVSVLGDKVKHPSGAGPETGRVQPVI</sequence>
<dbReference type="Gene3D" id="3.60.15.10">
    <property type="entry name" value="Ribonuclease Z/Hydroxyacylglutathione hydrolase-like"/>
    <property type="match status" value="1"/>
</dbReference>
<comment type="similarity">
    <text evidence="1">Belongs to the metallo-beta-lactamase superfamily.</text>
</comment>
<dbReference type="PANTHER" id="PTHR42978">
    <property type="entry name" value="QUORUM-QUENCHING LACTONASE YTNP-RELATED-RELATED"/>
    <property type="match status" value="1"/>
</dbReference>
<dbReference type="InterPro" id="IPR051013">
    <property type="entry name" value="MBL_superfamily_lactonases"/>
</dbReference>
<feature type="domain" description="Metallo-beta-lactamase" evidence="5">
    <location>
        <begin position="57"/>
        <end position="271"/>
    </location>
</feature>
<organism evidence="6 7">
    <name type="scientific">Gemmatirosa kalamazoonensis</name>
    <dbReference type="NCBI Taxonomy" id="861299"/>
    <lineage>
        <taxon>Bacteria</taxon>
        <taxon>Pseudomonadati</taxon>
        <taxon>Gemmatimonadota</taxon>
        <taxon>Gemmatimonadia</taxon>
        <taxon>Gemmatimonadales</taxon>
        <taxon>Gemmatimonadaceae</taxon>
        <taxon>Gemmatirosa</taxon>
    </lineage>
</organism>
<dbReference type="EMBL" id="CP007128">
    <property type="protein sequence ID" value="AHG90986.1"/>
    <property type="molecule type" value="Genomic_DNA"/>
</dbReference>
<dbReference type="AlphaFoldDB" id="W0RJM9"/>
<dbReference type="FunCoup" id="W0RJM9">
    <property type="interactions" value="9"/>
</dbReference>
<dbReference type="eggNOG" id="COG0491">
    <property type="taxonomic scope" value="Bacteria"/>
</dbReference>